<organism evidence="3">
    <name type="scientific">Caldicellulosiruptor owensensis</name>
    <dbReference type="NCBI Taxonomy" id="55205"/>
    <lineage>
        <taxon>Bacteria</taxon>
        <taxon>Bacillati</taxon>
        <taxon>Bacillota</taxon>
        <taxon>Bacillota incertae sedis</taxon>
        <taxon>Caldicellulosiruptorales</taxon>
        <taxon>Caldicellulosiruptoraceae</taxon>
        <taxon>Caldicellulosiruptor</taxon>
    </lineage>
</organism>
<feature type="domain" description="Conserved hypothetical protein CHP02679 N terminus" evidence="2">
    <location>
        <begin position="37"/>
        <end position="244"/>
    </location>
</feature>
<feature type="domain" description="DUF2399" evidence="1">
    <location>
        <begin position="269"/>
        <end position="417"/>
    </location>
</feature>
<evidence type="ECO:0000259" key="2">
    <source>
        <dbReference type="Pfam" id="PF11796"/>
    </source>
</evidence>
<gene>
    <name evidence="3" type="ORF">ENL71_02770</name>
</gene>
<reference evidence="3" key="1">
    <citation type="journal article" date="2020" name="mSystems">
        <title>Genome- and Community-Level Interaction Insights into Carbon Utilization and Element Cycling Functions of Hydrothermarchaeota in Hydrothermal Sediment.</title>
        <authorList>
            <person name="Zhou Z."/>
            <person name="Liu Y."/>
            <person name="Xu W."/>
            <person name="Pan J."/>
            <person name="Luo Z.H."/>
            <person name="Li M."/>
        </authorList>
    </citation>
    <scope>NUCLEOTIDE SEQUENCE [LARGE SCALE GENOMIC DNA]</scope>
    <source>
        <strain evidence="3">SpSt-102</strain>
    </source>
</reference>
<evidence type="ECO:0000313" key="3">
    <source>
        <dbReference type="EMBL" id="HHS01443.1"/>
    </source>
</evidence>
<dbReference type="CDD" id="cd00188">
    <property type="entry name" value="TOPRIM"/>
    <property type="match status" value="1"/>
</dbReference>
<dbReference type="Pfam" id="PF09664">
    <property type="entry name" value="DUF2399"/>
    <property type="match status" value="1"/>
</dbReference>
<evidence type="ECO:0000259" key="1">
    <source>
        <dbReference type="Pfam" id="PF09664"/>
    </source>
</evidence>
<accession>A0A7C5V3G2</accession>
<dbReference type="AlphaFoldDB" id="A0A7C5V3G2"/>
<proteinExistence type="predicted"/>
<dbReference type="GO" id="GO:0005694">
    <property type="term" value="C:chromosome"/>
    <property type="evidence" value="ECO:0007669"/>
    <property type="project" value="InterPro"/>
</dbReference>
<dbReference type="EMBL" id="DRUZ01000035">
    <property type="protein sequence ID" value="HHS01443.1"/>
    <property type="molecule type" value="Genomic_DNA"/>
</dbReference>
<name>A0A7C5V3G2_9FIRM</name>
<dbReference type="InterPro" id="IPR024466">
    <property type="entry name" value="CHP02679_N"/>
</dbReference>
<dbReference type="Pfam" id="PF11796">
    <property type="entry name" value="DUF3323"/>
    <property type="match status" value="1"/>
</dbReference>
<dbReference type="InterPro" id="IPR024465">
    <property type="entry name" value="DUF2399"/>
</dbReference>
<protein>
    <submittedName>
        <fullName evidence="3">DUF2399 domain-containing protein</fullName>
    </submittedName>
</protein>
<dbReference type="SUPFAM" id="SSF56726">
    <property type="entry name" value="DNA topoisomerase IV, alpha subunit"/>
    <property type="match status" value="1"/>
</dbReference>
<dbReference type="Gene3D" id="3.40.1360.10">
    <property type="match status" value="1"/>
</dbReference>
<dbReference type="InterPro" id="IPR036078">
    <property type="entry name" value="Spo11/TopoVI_A_sf"/>
</dbReference>
<comment type="caution">
    <text evidence="3">The sequence shown here is derived from an EMBL/GenBank/DDBJ whole genome shotgun (WGS) entry which is preliminary data.</text>
</comment>
<dbReference type="GO" id="GO:0003677">
    <property type="term" value="F:DNA binding"/>
    <property type="evidence" value="ECO:0007669"/>
    <property type="project" value="InterPro"/>
</dbReference>
<sequence>MKEDRLLQECIEYFSHEGFARVLELIYNKYRSLGRFSGRVVLEKPDATEKEMLSRYLGRIINGDRVVINVKEFAQKRFEQTKFSSLDFKDVLSYVLKKDVLTKKEEKESRQRQISGFLEKLKKLVANGADNEFVFQAVKENFKWLEGYFKKYSEEKLLDILSCSIKAAATKPEKIESLAVFATRIAHDPHFFDEDRDSGKIFLKILSLIKNVEYPKSSEEKAELLYMHNIVIDELSNWCLVYGIGAITENEKEDEALKIFALQRKPVILPLYTIKDYKQFFGYSKKIVVVENPAVFSILMQDLTDISLICTNGQLRLSTKILLESLSKAGFTIFYSGDFDPEGLLIADRIVQNYGAIPLCMDEESYLLSLSNNRISQKRLVMLRNIQSEQLLSVCRKMNEVKLSGYQEKIVDRLLKKIKTI</sequence>